<dbReference type="CDD" id="cd01130">
    <property type="entry name" value="VirB11-like_ATPase"/>
    <property type="match status" value="1"/>
</dbReference>
<dbReference type="Pfam" id="PF00437">
    <property type="entry name" value="T2SSE"/>
    <property type="match status" value="1"/>
</dbReference>
<proteinExistence type="inferred from homology"/>
<dbReference type="SUPFAM" id="SSF52540">
    <property type="entry name" value="P-loop containing nucleoside triphosphate hydrolases"/>
    <property type="match status" value="1"/>
</dbReference>
<keyword evidence="4" id="KW-1185">Reference proteome</keyword>
<comment type="similarity">
    <text evidence="1">Belongs to the GSP E family.</text>
</comment>
<accession>A0A8I0G9E8</accession>
<dbReference type="InterPro" id="IPR027417">
    <property type="entry name" value="P-loop_NTPase"/>
</dbReference>
<reference evidence="3 4" key="1">
    <citation type="submission" date="2020-08" db="EMBL/GenBank/DDBJ databases">
        <title>Winkia gen. nov., sp. nov., isolated from faeces of the Anser albifrons in China.</title>
        <authorList>
            <person name="Liu Q."/>
        </authorList>
    </citation>
    <scope>NUCLEOTIDE SEQUENCE [LARGE SCALE GENOMIC DNA]</scope>
    <source>
        <strain evidence="3 4">C62</strain>
    </source>
</reference>
<dbReference type="PANTHER" id="PTHR30486:SF6">
    <property type="entry name" value="TYPE IV PILUS RETRACTATION ATPASE PILT"/>
    <property type="match status" value="1"/>
</dbReference>
<dbReference type="GO" id="GO:0016887">
    <property type="term" value="F:ATP hydrolysis activity"/>
    <property type="evidence" value="ECO:0007669"/>
    <property type="project" value="InterPro"/>
</dbReference>
<gene>
    <name evidence="3" type="ORF">H8R10_04980</name>
</gene>
<evidence type="ECO:0000313" key="4">
    <source>
        <dbReference type="Proteomes" id="UP000627538"/>
    </source>
</evidence>
<dbReference type="Proteomes" id="UP000627538">
    <property type="component" value="Unassembled WGS sequence"/>
</dbReference>
<dbReference type="Gene3D" id="3.30.450.380">
    <property type="match status" value="1"/>
</dbReference>
<dbReference type="InterPro" id="IPR022399">
    <property type="entry name" value="TadA-like_ATPase"/>
</dbReference>
<protein>
    <submittedName>
        <fullName evidence="3">TadA family conjugal transfer-associated ATPase</fullName>
    </submittedName>
</protein>
<dbReference type="AlphaFoldDB" id="A0A8I0G9E8"/>
<organism evidence="3 4">
    <name type="scientific">Nanchangia anserum</name>
    <dbReference type="NCBI Taxonomy" id="2692125"/>
    <lineage>
        <taxon>Bacteria</taxon>
        <taxon>Bacillati</taxon>
        <taxon>Actinomycetota</taxon>
        <taxon>Actinomycetes</taxon>
        <taxon>Actinomycetales</taxon>
        <taxon>Actinomycetaceae</taxon>
        <taxon>Nanchangia</taxon>
    </lineage>
</organism>
<dbReference type="RefSeq" id="WP_191071615.1">
    <property type="nucleotide sequence ID" value="NZ_JACRUO010000001.1"/>
</dbReference>
<comment type="caution">
    <text evidence="3">The sequence shown here is derived from an EMBL/GenBank/DDBJ whole genome shotgun (WGS) entry which is preliminary data.</text>
</comment>
<feature type="domain" description="Bacterial type II secretion system protein E" evidence="2">
    <location>
        <begin position="59"/>
        <end position="312"/>
    </location>
</feature>
<dbReference type="EMBL" id="JACRUO010000001">
    <property type="protein sequence ID" value="MBD3689579.1"/>
    <property type="molecule type" value="Genomic_DNA"/>
</dbReference>
<dbReference type="InterPro" id="IPR001482">
    <property type="entry name" value="T2SS/T4SS_dom"/>
</dbReference>
<evidence type="ECO:0000313" key="3">
    <source>
        <dbReference type="EMBL" id="MBD3689579.1"/>
    </source>
</evidence>
<sequence length="388" mass="40966">MRRLARPQPRDPRVSVARGLAPAQAVSQARVPLTSAAQTWADKLALDAAVAGYGPHLAPLLADEAVTDVLVNDPHVAWVDRGEGLVAHPLALSGDELRALALSLAAAARQRLDDASPIVDGTLPDGTRLHAVLPPLSTWPLISLRTSRRRRLSVDDLVACGTIAPALEPVIRALVAERASTFISGATGSGKTTLLSALLGLVPTDQRILCIEEVTELRPDHPHVVHLQQRRGNVQAAGEVTMSDLVRAAMRMRPDRLILGECRGGEVRDVLAAMNTGHEGGWATIHANAVTDVPARLYALGALAGMSAHTVATQAAAGIDTFVHIRRAAGGEGPTRWIGEIGVPVRVGGDLRADIAASIARDGTLSPGPAWPRLLQRLDIPAENEEAR</sequence>
<dbReference type="Gene3D" id="3.40.50.300">
    <property type="entry name" value="P-loop containing nucleotide triphosphate hydrolases"/>
    <property type="match status" value="1"/>
</dbReference>
<name>A0A8I0G9E8_9ACTO</name>
<dbReference type="InterPro" id="IPR050921">
    <property type="entry name" value="T4SS_GSP_E_ATPase"/>
</dbReference>
<evidence type="ECO:0000259" key="2">
    <source>
        <dbReference type="Pfam" id="PF00437"/>
    </source>
</evidence>
<evidence type="ECO:0000256" key="1">
    <source>
        <dbReference type="ARBA" id="ARBA00006611"/>
    </source>
</evidence>
<dbReference type="NCBIfam" id="TIGR03819">
    <property type="entry name" value="heli_sec_ATPase"/>
    <property type="match status" value="1"/>
</dbReference>
<dbReference type="PANTHER" id="PTHR30486">
    <property type="entry name" value="TWITCHING MOTILITY PROTEIN PILT"/>
    <property type="match status" value="1"/>
</dbReference>